<evidence type="ECO:0000313" key="3">
    <source>
        <dbReference type="Proteomes" id="UP000304382"/>
    </source>
</evidence>
<keyword evidence="1" id="KW-0051">Antiviral defense</keyword>
<dbReference type="OrthoDB" id="42959at2157"/>
<dbReference type="Proteomes" id="UP000304382">
    <property type="component" value="Unassembled WGS sequence"/>
</dbReference>
<comment type="caution">
    <text evidence="2">The sequence shown here is derived from an EMBL/GenBank/DDBJ whole genome shotgun (WGS) entry which is preliminary data.</text>
</comment>
<evidence type="ECO:0000256" key="1">
    <source>
        <dbReference type="ARBA" id="ARBA00023118"/>
    </source>
</evidence>
<organism evidence="2 3">
    <name type="scientific">Haloarcula mannanilytica</name>
    <dbReference type="NCBI Taxonomy" id="2509225"/>
    <lineage>
        <taxon>Archaea</taxon>
        <taxon>Methanobacteriati</taxon>
        <taxon>Methanobacteriota</taxon>
        <taxon>Stenosarchaea group</taxon>
        <taxon>Halobacteria</taxon>
        <taxon>Halobacteriales</taxon>
        <taxon>Haloarculaceae</taxon>
        <taxon>Haloarcula</taxon>
    </lineage>
</organism>
<dbReference type="Pfam" id="PF09704">
    <property type="entry name" value="Cas_Cas5d"/>
    <property type="match status" value="1"/>
</dbReference>
<protein>
    <recommendedName>
        <fullName evidence="4">Type I-B CRISPR-associated protein Cas5</fullName>
    </recommendedName>
</protein>
<dbReference type="InterPro" id="IPR013422">
    <property type="entry name" value="CRISPR-assoc_prot_Cas5_N"/>
</dbReference>
<dbReference type="AlphaFoldDB" id="A0A4C2EQQ9"/>
<dbReference type="Gene3D" id="3.30.70.2660">
    <property type="match status" value="1"/>
</dbReference>
<dbReference type="NCBIfam" id="TIGR02593">
    <property type="entry name" value="CRISPR_cas5"/>
    <property type="match status" value="1"/>
</dbReference>
<dbReference type="InterPro" id="IPR013421">
    <property type="entry name" value="CRISPR-assoc_prot_Cas5_HALMA"/>
</dbReference>
<reference evidence="2 3" key="1">
    <citation type="submission" date="2019-02" db="EMBL/GenBank/DDBJ databases">
        <title>Haloarcula mannanilyticum sp. nov., a mannan degrading haloarchaeon isolated from commercial salt.</title>
        <authorList>
            <person name="Enomoto S."/>
            <person name="Shimane Y."/>
            <person name="Kamekura M."/>
            <person name="Ito T."/>
            <person name="Moriya O."/>
            <person name="Ihara K."/>
            <person name="Takahashi-Ando N."/>
            <person name="Fukushima Y."/>
            <person name="Yoshida Y."/>
            <person name="Usama R."/>
            <person name="Takai K."/>
            <person name="Minegishi H."/>
        </authorList>
    </citation>
    <scope>NUCLEOTIDE SEQUENCE [LARGE SCALE GENOMIC DNA]</scope>
    <source>
        <strain evidence="2 3">MD130-1</strain>
    </source>
</reference>
<dbReference type="GO" id="GO:0043571">
    <property type="term" value="P:maintenance of CRISPR repeat elements"/>
    <property type="evidence" value="ECO:0007669"/>
    <property type="project" value="InterPro"/>
</dbReference>
<dbReference type="GO" id="GO:0051607">
    <property type="term" value="P:defense response to virus"/>
    <property type="evidence" value="ECO:0007669"/>
    <property type="project" value="UniProtKB-KW"/>
</dbReference>
<accession>A0A4C2EQQ9</accession>
<dbReference type="InterPro" id="IPR021124">
    <property type="entry name" value="CRISPR-assoc_prot_Cas5"/>
</dbReference>
<proteinExistence type="predicted"/>
<evidence type="ECO:0000313" key="2">
    <source>
        <dbReference type="EMBL" id="GCF16077.1"/>
    </source>
</evidence>
<gene>
    <name evidence="2" type="ORF">Harman_40120</name>
</gene>
<keyword evidence="3" id="KW-1185">Reference proteome</keyword>
<name>A0A4C2EQQ9_9EURY</name>
<dbReference type="EMBL" id="BIXZ01000015">
    <property type="protein sequence ID" value="GCF16077.1"/>
    <property type="molecule type" value="Genomic_DNA"/>
</dbReference>
<dbReference type="RefSeq" id="WP_137685463.1">
    <property type="nucleotide sequence ID" value="NZ_BIXZ01000015.1"/>
</dbReference>
<evidence type="ECO:0008006" key="4">
    <source>
        <dbReference type="Google" id="ProtNLM"/>
    </source>
</evidence>
<dbReference type="NCBIfam" id="TIGR02592">
    <property type="entry name" value="cas_Cas5h"/>
    <property type="match status" value="1"/>
</dbReference>
<sequence length="254" mass="27586">MTTTDLDVSGRECLSFTVSGSWGHFRRLDATTEKLTYRVIPRTTIAGLVAAILGRPRNSYYETFAADASAIAVTPCSDLETIAIPQLTLPTEEGDIQTADGVSGKTVVDPGRIATERKRRTFEYIVDPAYRIDLVLSETDTYNELKEMLLAGRSTYTPYLGKSECLARVDDVDVNTVTNDADATAVDSTVPEEYVVPTAGEPLRMERTPAFMAANETGRHTTGFVSYAYATGTDTVETSGAPTYSVGDRTVCFV</sequence>